<dbReference type="PaxDb" id="1198114-AciX9_1804"/>
<dbReference type="EMBL" id="CP002480">
    <property type="protein sequence ID" value="ADW68852.1"/>
    <property type="molecule type" value="Genomic_DNA"/>
</dbReference>
<keyword evidence="3" id="KW-1185">Reference proteome</keyword>
<dbReference type="RefSeq" id="WP_013580171.1">
    <property type="nucleotide sequence ID" value="NC_015064.1"/>
</dbReference>
<reference evidence="3" key="1">
    <citation type="submission" date="2011-01" db="EMBL/GenBank/DDBJ databases">
        <title>Complete sequence of chromosome of Acidobacterium sp. MP5ACTX9.</title>
        <authorList>
            <consortium name="US DOE Joint Genome Institute"/>
            <person name="Lucas S."/>
            <person name="Copeland A."/>
            <person name="Lapidus A."/>
            <person name="Cheng J.-F."/>
            <person name="Goodwin L."/>
            <person name="Pitluck S."/>
            <person name="Teshima H."/>
            <person name="Detter J.C."/>
            <person name="Han C."/>
            <person name="Tapia R."/>
            <person name="Land M."/>
            <person name="Hauser L."/>
            <person name="Kyrpides N."/>
            <person name="Ivanova N."/>
            <person name="Ovchinnikova G."/>
            <person name="Pagani I."/>
            <person name="Rawat S.R."/>
            <person name="Mannisto M."/>
            <person name="Haggblom M.M."/>
            <person name="Woyke T."/>
        </authorList>
    </citation>
    <scope>NUCLEOTIDE SEQUENCE [LARGE SCALE GENOMIC DNA]</scope>
    <source>
        <strain evidence="3">MP5ACTX9</strain>
    </source>
</reference>
<keyword evidence="1" id="KW-1133">Transmembrane helix</keyword>
<gene>
    <name evidence="2" type="ordered locus">AciX9_1804</name>
</gene>
<dbReference type="STRING" id="1198114.AciX9_1804"/>
<dbReference type="Proteomes" id="UP000000343">
    <property type="component" value="Chromosome"/>
</dbReference>
<proteinExistence type="predicted"/>
<feature type="transmembrane region" description="Helical" evidence="1">
    <location>
        <begin position="20"/>
        <end position="38"/>
    </location>
</feature>
<evidence type="ECO:0000313" key="3">
    <source>
        <dbReference type="Proteomes" id="UP000000343"/>
    </source>
</evidence>
<sequence length="150" mass="16409">MLVFDSATTAPVDVAASHPFAFVWMTVLMLILGVSRVARGIRPAVTNASSYFHLWMLAYLVVLGLLMSLTTGIALVILYDPHHYGEARPAFDWLPQRLLPLAAGAAGVLGFEWLFRKFTVGFGQTQFDLQGMLDELVNQAIAATLKKDVG</sequence>
<protein>
    <submittedName>
        <fullName evidence="2">Uncharacterized protein</fullName>
    </submittedName>
</protein>
<accession>E8WZG4</accession>
<keyword evidence="1" id="KW-0472">Membrane</keyword>
<evidence type="ECO:0000256" key="1">
    <source>
        <dbReference type="SAM" id="Phobius"/>
    </source>
</evidence>
<evidence type="ECO:0000313" key="2">
    <source>
        <dbReference type="EMBL" id="ADW68852.1"/>
    </source>
</evidence>
<organism evidence="3">
    <name type="scientific">Granulicella tundricola (strain ATCC BAA-1859 / DSM 23138 / MP5ACTX9)</name>
    <dbReference type="NCBI Taxonomy" id="1198114"/>
    <lineage>
        <taxon>Bacteria</taxon>
        <taxon>Pseudomonadati</taxon>
        <taxon>Acidobacteriota</taxon>
        <taxon>Terriglobia</taxon>
        <taxon>Terriglobales</taxon>
        <taxon>Acidobacteriaceae</taxon>
        <taxon>Granulicella</taxon>
    </lineage>
</organism>
<keyword evidence="1" id="KW-0812">Transmembrane</keyword>
<feature type="transmembrane region" description="Helical" evidence="1">
    <location>
        <begin position="50"/>
        <end position="78"/>
    </location>
</feature>
<feature type="transmembrane region" description="Helical" evidence="1">
    <location>
        <begin position="98"/>
        <end position="115"/>
    </location>
</feature>
<name>E8WZG4_GRATM</name>
<dbReference type="HOGENOM" id="CLU_1737988_0_0_0"/>
<dbReference type="KEGG" id="acm:AciX9_1804"/>
<dbReference type="AlphaFoldDB" id="E8WZG4"/>